<reference evidence="2" key="1">
    <citation type="journal article" date="2022" name="Nat. Commun.">
        <title>Chromosome evolution and the genetic basis of agronomically important traits in greater yam.</title>
        <authorList>
            <person name="Bredeson J.V."/>
            <person name="Lyons J.B."/>
            <person name="Oniyinde I.O."/>
            <person name="Okereke N.R."/>
            <person name="Kolade O."/>
            <person name="Nnabue I."/>
            <person name="Nwadili C.O."/>
            <person name="Hribova E."/>
            <person name="Parker M."/>
            <person name="Nwogha J."/>
            <person name="Shu S."/>
            <person name="Carlson J."/>
            <person name="Kariba R."/>
            <person name="Muthemba S."/>
            <person name="Knop K."/>
            <person name="Barton G.J."/>
            <person name="Sherwood A.V."/>
            <person name="Lopez-Montes A."/>
            <person name="Asiedu R."/>
            <person name="Jamnadass R."/>
            <person name="Muchugi A."/>
            <person name="Goodstein D."/>
            <person name="Egesi C.N."/>
            <person name="Featherston J."/>
            <person name="Asfaw A."/>
            <person name="Simpson G.G."/>
            <person name="Dolezel J."/>
            <person name="Hendre P.S."/>
            <person name="Van Deynze A."/>
            <person name="Kumar P.L."/>
            <person name="Obidiegwu J.E."/>
            <person name="Bhattacharjee R."/>
            <person name="Rokhsar D.S."/>
        </authorList>
    </citation>
    <scope>NUCLEOTIDE SEQUENCE [LARGE SCALE GENOMIC DNA]</scope>
    <source>
        <strain evidence="2">cv. TDa95/00328</strain>
    </source>
</reference>
<comment type="caution">
    <text evidence="1">The sequence shown here is derived from an EMBL/GenBank/DDBJ whole genome shotgun (WGS) entry which is preliminary data.</text>
</comment>
<gene>
    <name evidence="1" type="ORF">IHE45_19G166700</name>
</gene>
<proteinExistence type="predicted"/>
<sequence>MMTMWPNPQGCLPERQLQTTPLGCRQGLQPPFQLSPITPFHLNPTTFTKNNKVIFVMGASGTGKSKLAIDLAMNFSGEVVNSDKMQVYEGLDILTNKVTDEERATVPHHLIGGVDPDTDFTATDFRRAAMKAIDEILSRDHVPIIAGGSNSFIEELVDGENKEFRAKYECYFLWVDVDSDMLHEFVRKRVDKMVDMGMVDEVRAVFDPESDCTRGIRRSIGVPEMQDYFCAEASGADSDTLALLLGKAIDDMKAHTCRLTCGQLLKINRLRLECGWDLNRVDASKVFDGSSSWEEIVLKPSFALVQRFMVGDLPEKSRAGADVDGVVDFAAMGASA</sequence>
<dbReference type="EMBL" id="CM037029">
    <property type="protein sequence ID" value="KAH7654840.1"/>
    <property type="molecule type" value="Genomic_DNA"/>
</dbReference>
<dbReference type="EC" id="2.5.1.27" evidence="1"/>
<dbReference type="EC" id="2.5.1.112" evidence="1"/>
<protein>
    <submittedName>
        <fullName evidence="1">Adenylate isopentenyltransferase (Cytokinin synthase) protein</fullName>
        <ecNumber evidence="1">2.5.1.112</ecNumber>
        <ecNumber evidence="1">2.5.1.27</ecNumber>
    </submittedName>
</protein>
<name>A0ACB7U3J7_DIOAL</name>
<evidence type="ECO:0000313" key="2">
    <source>
        <dbReference type="Proteomes" id="UP000827976"/>
    </source>
</evidence>
<accession>A0ACB7U3J7</accession>
<keyword evidence="1" id="KW-0808">Transferase</keyword>
<keyword evidence="2" id="KW-1185">Reference proteome</keyword>
<evidence type="ECO:0000313" key="1">
    <source>
        <dbReference type="EMBL" id="KAH7654840.1"/>
    </source>
</evidence>
<organism evidence="1 2">
    <name type="scientific">Dioscorea alata</name>
    <name type="common">Purple yam</name>
    <dbReference type="NCBI Taxonomy" id="55571"/>
    <lineage>
        <taxon>Eukaryota</taxon>
        <taxon>Viridiplantae</taxon>
        <taxon>Streptophyta</taxon>
        <taxon>Embryophyta</taxon>
        <taxon>Tracheophyta</taxon>
        <taxon>Spermatophyta</taxon>
        <taxon>Magnoliopsida</taxon>
        <taxon>Liliopsida</taxon>
        <taxon>Dioscoreales</taxon>
        <taxon>Dioscoreaceae</taxon>
        <taxon>Dioscorea</taxon>
    </lineage>
</organism>
<dbReference type="Proteomes" id="UP000827976">
    <property type="component" value="Chromosome 19"/>
</dbReference>